<dbReference type="Pfam" id="PF01963">
    <property type="entry name" value="TraB_PrgY_gumN"/>
    <property type="match status" value="1"/>
</dbReference>
<sequence>MNFCGLIASSGVQAVPLWDNKADNGDDYLVGTIHVGDIRLRDLPIEIKKAIDQVEVIVVEFDPSSTSTYQREFLMAKLGMLPADESLQTVLSSPVYRKLAKVLLEFNVDINTVEQFRPWFLSLMLVQLTYEMQGLNADRGVDVQIVNYARRQGKKIIGLETFEQQLRMFDDLFKRYPNINQDDLILDTIDEIETNVDLPIQMMDAYGLLVTWRHLKKYIAIRLINPNSIRPLNKCF</sequence>
<comment type="caution">
    <text evidence="1">The sequence shown here is derived from an EMBL/GenBank/DDBJ whole genome shotgun (WGS) entry which is preliminary data.</text>
</comment>
<name>A0ABT5FEC1_9GAMM</name>
<gene>
    <name evidence="1" type="ORF">PN838_15260</name>
</gene>
<evidence type="ECO:0000313" key="2">
    <source>
        <dbReference type="Proteomes" id="UP001528411"/>
    </source>
</evidence>
<evidence type="ECO:0000313" key="1">
    <source>
        <dbReference type="EMBL" id="MDC2889874.1"/>
    </source>
</evidence>
<dbReference type="CDD" id="cd14789">
    <property type="entry name" value="Tiki"/>
    <property type="match status" value="1"/>
</dbReference>
<proteinExistence type="predicted"/>
<dbReference type="PANTHER" id="PTHR40590">
    <property type="entry name" value="CYTOPLASMIC PROTEIN-RELATED"/>
    <property type="match status" value="1"/>
</dbReference>
<keyword evidence="2" id="KW-1185">Reference proteome</keyword>
<organism evidence="1 2">
    <name type="scientific">Psychrosphaera algicola</name>
    <dbReference type="NCBI Taxonomy" id="3023714"/>
    <lineage>
        <taxon>Bacteria</taxon>
        <taxon>Pseudomonadati</taxon>
        <taxon>Pseudomonadota</taxon>
        <taxon>Gammaproteobacteria</taxon>
        <taxon>Alteromonadales</taxon>
        <taxon>Pseudoalteromonadaceae</taxon>
        <taxon>Psychrosphaera</taxon>
    </lineage>
</organism>
<dbReference type="RefSeq" id="WP_272181211.1">
    <property type="nucleotide sequence ID" value="NZ_JAQOMS010000002.1"/>
</dbReference>
<protein>
    <submittedName>
        <fullName evidence="1">TraB/GumN family protein</fullName>
    </submittedName>
</protein>
<dbReference type="EMBL" id="JAQOMS010000002">
    <property type="protein sequence ID" value="MDC2889874.1"/>
    <property type="molecule type" value="Genomic_DNA"/>
</dbReference>
<dbReference type="Proteomes" id="UP001528411">
    <property type="component" value="Unassembled WGS sequence"/>
</dbReference>
<dbReference type="InterPro" id="IPR002816">
    <property type="entry name" value="TraB/PrgY/GumN_fam"/>
</dbReference>
<reference evidence="1 2" key="1">
    <citation type="submission" date="2023-01" db="EMBL/GenBank/DDBJ databases">
        <title>Psychrosphaera sp. nov., isolated from marine algae.</title>
        <authorList>
            <person name="Bayburt H."/>
            <person name="Choi B.J."/>
            <person name="Kim J.M."/>
            <person name="Choi D.G."/>
            <person name="Jeon C.O."/>
        </authorList>
    </citation>
    <scope>NUCLEOTIDE SEQUENCE [LARGE SCALE GENOMIC DNA]</scope>
    <source>
        <strain evidence="1 2">G1-22</strain>
    </source>
</reference>
<dbReference type="InterPro" id="IPR047111">
    <property type="entry name" value="YbaP-like"/>
</dbReference>
<accession>A0ABT5FEC1</accession>
<dbReference type="PANTHER" id="PTHR40590:SF1">
    <property type="entry name" value="CYTOPLASMIC PROTEIN"/>
    <property type="match status" value="1"/>
</dbReference>